<keyword evidence="3 5" id="KW-0808">Transferase</keyword>
<dbReference type="PANTHER" id="PTHR35863">
    <property type="entry name" value="COBALT-PRECORRIN-5B C(1)-METHYLTRANSFERASE"/>
    <property type="match status" value="1"/>
</dbReference>
<organism evidence="6 7">
    <name type="scientific">Deinococcus aquiradiocola</name>
    <dbReference type="NCBI Taxonomy" id="393059"/>
    <lineage>
        <taxon>Bacteria</taxon>
        <taxon>Thermotogati</taxon>
        <taxon>Deinococcota</taxon>
        <taxon>Deinococci</taxon>
        <taxon>Deinococcales</taxon>
        <taxon>Deinococcaceae</taxon>
        <taxon>Deinococcus</taxon>
    </lineage>
</organism>
<reference evidence="6" key="2">
    <citation type="submission" date="2020-09" db="EMBL/GenBank/DDBJ databases">
        <authorList>
            <person name="Sun Q."/>
            <person name="Ohkuma M."/>
        </authorList>
    </citation>
    <scope>NUCLEOTIDE SEQUENCE</scope>
    <source>
        <strain evidence="6">JCM 14371</strain>
    </source>
</reference>
<evidence type="ECO:0000256" key="3">
    <source>
        <dbReference type="ARBA" id="ARBA00022679"/>
    </source>
</evidence>
<dbReference type="Pfam" id="PF01888">
    <property type="entry name" value="CbiD"/>
    <property type="match status" value="1"/>
</dbReference>
<gene>
    <name evidence="5 6" type="primary">cbiD</name>
    <name evidence="6" type="ORF">GCM10008939_11400</name>
</gene>
<evidence type="ECO:0000256" key="5">
    <source>
        <dbReference type="HAMAP-Rule" id="MF_00787"/>
    </source>
</evidence>
<evidence type="ECO:0000256" key="4">
    <source>
        <dbReference type="ARBA" id="ARBA00022691"/>
    </source>
</evidence>
<keyword evidence="2 5" id="KW-0489">Methyltransferase</keyword>
<reference evidence="6" key="1">
    <citation type="journal article" date="2014" name="Int. J. Syst. Evol. Microbiol.">
        <title>Complete genome sequence of Corynebacterium casei LMG S-19264T (=DSM 44701T), isolated from a smear-ripened cheese.</title>
        <authorList>
            <consortium name="US DOE Joint Genome Institute (JGI-PGF)"/>
            <person name="Walter F."/>
            <person name="Albersmeier A."/>
            <person name="Kalinowski J."/>
            <person name="Ruckert C."/>
        </authorList>
    </citation>
    <scope>NUCLEOTIDE SEQUENCE</scope>
    <source>
        <strain evidence="6">JCM 14371</strain>
    </source>
</reference>
<dbReference type="EC" id="2.1.1.195" evidence="5"/>
<dbReference type="PIRSF" id="PIRSF026782">
    <property type="entry name" value="CbiD"/>
    <property type="match status" value="1"/>
</dbReference>
<dbReference type="RefSeq" id="WP_188961739.1">
    <property type="nucleotide sequence ID" value="NZ_BMOE01000003.1"/>
</dbReference>
<dbReference type="InterPro" id="IPR002748">
    <property type="entry name" value="CbiD"/>
</dbReference>
<dbReference type="HAMAP" id="MF_00787">
    <property type="entry name" value="CbiD"/>
    <property type="match status" value="1"/>
</dbReference>
<comment type="pathway">
    <text evidence="5">Cofactor biosynthesis; adenosylcobalamin biosynthesis; cob(II)yrinate a,c-diamide from sirohydrochlorin (anaerobic route): step 6/10.</text>
</comment>
<dbReference type="AlphaFoldDB" id="A0A917PAH0"/>
<keyword evidence="4 5" id="KW-0949">S-adenosyl-L-methionine</keyword>
<keyword evidence="1 5" id="KW-0169">Cobalamin biosynthesis</keyword>
<comment type="caution">
    <text evidence="6">The sequence shown here is derived from an EMBL/GenBank/DDBJ whole genome shotgun (WGS) entry which is preliminary data.</text>
</comment>
<dbReference type="InterPro" id="IPR036074">
    <property type="entry name" value="CbiD_sf"/>
</dbReference>
<dbReference type="NCBIfam" id="TIGR00312">
    <property type="entry name" value="cbiD"/>
    <property type="match status" value="1"/>
</dbReference>
<proteinExistence type="inferred from homology"/>
<comment type="function">
    <text evidence="5">Catalyzes the methylation of C-1 in cobalt-precorrin-5B to form cobalt-precorrin-6A.</text>
</comment>
<dbReference type="PANTHER" id="PTHR35863:SF1">
    <property type="entry name" value="COBALT-PRECORRIN-5B C(1)-METHYLTRANSFERASE"/>
    <property type="match status" value="1"/>
</dbReference>
<evidence type="ECO:0000256" key="1">
    <source>
        <dbReference type="ARBA" id="ARBA00022573"/>
    </source>
</evidence>
<evidence type="ECO:0000313" key="7">
    <source>
        <dbReference type="Proteomes" id="UP000635726"/>
    </source>
</evidence>
<accession>A0A917PAH0</accession>
<evidence type="ECO:0000256" key="2">
    <source>
        <dbReference type="ARBA" id="ARBA00022603"/>
    </source>
</evidence>
<sequence>MKRFDLTVPAGNGLRRGRTTGTCAAAAARAALHLLLHGETLREVDVPLPDGEHVLAVPVQDAALDGTGARASVLKDGGDDPDATHGATIWAHVTPNAGGPVRCLAGEGVGTVTAPGLQVAIGEAAINPVPRRMLRQAVEDLTGDAAGYDVTVGCVDGERIARRTFNPKLGILGGISILGTTGIVEPMSLEAYMASVEVYVRVALGVQPDVMAFTPGRLGRDFARSLGVGDRQIIQISNFVGFSLDAAQTCLNERQQELPLLLVAGHPAKLAKVLNGDWDTHSQRSGMAMNALADVAVSGPWQQDAARMRGANTVEEIAMTYDHPDFWRAVESRVAATMHARVPRAREVRVRLFAMNGRALGAAHTGFGA</sequence>
<dbReference type="EMBL" id="BMOE01000003">
    <property type="protein sequence ID" value="GGJ68648.1"/>
    <property type="molecule type" value="Genomic_DNA"/>
</dbReference>
<dbReference type="Gene3D" id="3.30.2110.10">
    <property type="entry name" value="CbiD-like"/>
    <property type="match status" value="1"/>
</dbReference>
<dbReference type="Proteomes" id="UP000635726">
    <property type="component" value="Unassembled WGS sequence"/>
</dbReference>
<comment type="catalytic activity">
    <reaction evidence="5">
        <text>Co-precorrin-5B + S-adenosyl-L-methionine = Co-precorrin-6A + S-adenosyl-L-homocysteine</text>
        <dbReference type="Rhea" id="RHEA:26285"/>
        <dbReference type="ChEBI" id="CHEBI:57856"/>
        <dbReference type="ChEBI" id="CHEBI:59789"/>
        <dbReference type="ChEBI" id="CHEBI:60063"/>
        <dbReference type="ChEBI" id="CHEBI:60064"/>
        <dbReference type="EC" id="2.1.1.195"/>
    </reaction>
</comment>
<dbReference type="GO" id="GO:0019251">
    <property type="term" value="P:anaerobic cobalamin biosynthetic process"/>
    <property type="evidence" value="ECO:0007669"/>
    <property type="project" value="UniProtKB-UniRule"/>
</dbReference>
<keyword evidence="7" id="KW-1185">Reference proteome</keyword>
<dbReference type="SUPFAM" id="SSF111342">
    <property type="entry name" value="CbiD-like"/>
    <property type="match status" value="1"/>
</dbReference>
<dbReference type="GO" id="GO:0032259">
    <property type="term" value="P:methylation"/>
    <property type="evidence" value="ECO:0007669"/>
    <property type="project" value="UniProtKB-KW"/>
</dbReference>
<dbReference type="GO" id="GO:0008168">
    <property type="term" value="F:methyltransferase activity"/>
    <property type="evidence" value="ECO:0007669"/>
    <property type="project" value="UniProtKB-UniRule"/>
</dbReference>
<name>A0A917PAH0_9DEIO</name>
<comment type="similarity">
    <text evidence="5">Belongs to the CbiD family.</text>
</comment>
<protein>
    <recommendedName>
        <fullName evidence="5">Cobalt-precorrin-5B C(1)-methyltransferase</fullName>
        <ecNumber evidence="5">2.1.1.195</ecNumber>
    </recommendedName>
    <alternativeName>
        <fullName evidence="5">Cobalt-precorrin-6A synthase</fullName>
    </alternativeName>
</protein>
<evidence type="ECO:0000313" key="6">
    <source>
        <dbReference type="EMBL" id="GGJ68648.1"/>
    </source>
</evidence>